<comment type="caution">
    <text evidence="4">The sequence shown here is derived from an EMBL/GenBank/DDBJ whole genome shotgun (WGS) entry which is preliminary data.</text>
</comment>
<dbReference type="Proteomes" id="UP000770015">
    <property type="component" value="Unassembled WGS sequence"/>
</dbReference>
<feature type="chain" id="PRO_5040711390" description="ABC transmembrane type-1 domain-containing protein" evidence="1">
    <location>
        <begin position="23"/>
        <end position="51"/>
    </location>
</feature>
<dbReference type="EMBL" id="JAGSXJ010000059">
    <property type="protein sequence ID" value="KAH6658836.1"/>
    <property type="molecule type" value="Genomic_DNA"/>
</dbReference>
<evidence type="ECO:0000313" key="2">
    <source>
        <dbReference type="EMBL" id="KAH6658804.1"/>
    </source>
</evidence>
<dbReference type="OrthoDB" id="5246823at2759"/>
<reference evidence="4" key="1">
    <citation type="journal article" date="2021" name="Nat. Commun.">
        <title>Genetic determinants of endophytism in the Arabidopsis root mycobiome.</title>
        <authorList>
            <person name="Mesny F."/>
            <person name="Miyauchi S."/>
            <person name="Thiergart T."/>
            <person name="Pickel B."/>
            <person name="Atanasova L."/>
            <person name="Karlsson M."/>
            <person name="Huettel B."/>
            <person name="Barry K.W."/>
            <person name="Haridas S."/>
            <person name="Chen C."/>
            <person name="Bauer D."/>
            <person name="Andreopoulos W."/>
            <person name="Pangilinan J."/>
            <person name="LaButti K."/>
            <person name="Riley R."/>
            <person name="Lipzen A."/>
            <person name="Clum A."/>
            <person name="Drula E."/>
            <person name="Henrissat B."/>
            <person name="Kohler A."/>
            <person name="Grigoriev I.V."/>
            <person name="Martin F.M."/>
            <person name="Hacquard S."/>
        </authorList>
    </citation>
    <scope>NUCLEOTIDE SEQUENCE</scope>
    <source>
        <strain evidence="4">MPI-SDFR-AT-0117</strain>
    </source>
</reference>
<dbReference type="EMBL" id="JAGSXJ010000059">
    <property type="protein sequence ID" value="KAH6658805.1"/>
    <property type="molecule type" value="Genomic_DNA"/>
</dbReference>
<proteinExistence type="predicted"/>
<evidence type="ECO:0000256" key="1">
    <source>
        <dbReference type="SAM" id="SignalP"/>
    </source>
</evidence>
<name>A0A9P8UVH2_9PEZI</name>
<dbReference type="EMBL" id="JAGSXJ010000059">
    <property type="protein sequence ID" value="KAH6658821.1"/>
    <property type="molecule type" value="Genomic_DNA"/>
</dbReference>
<feature type="signal peptide" evidence="1">
    <location>
        <begin position="1"/>
        <end position="22"/>
    </location>
</feature>
<evidence type="ECO:0008006" key="7">
    <source>
        <dbReference type="Google" id="ProtNLM"/>
    </source>
</evidence>
<protein>
    <recommendedName>
        <fullName evidence="7">ABC transmembrane type-1 domain-containing protein</fullName>
    </recommendedName>
</protein>
<sequence length="51" mass="5846">VTIVTWLILPVVICLSQRLSHACLSISNYKAKLRMAHYISYRLFDSTLLHG</sequence>
<dbReference type="EMBL" id="JAGSXJ010000059">
    <property type="protein sequence ID" value="KAH6658804.1"/>
    <property type="molecule type" value="Genomic_DNA"/>
</dbReference>
<keyword evidence="6" id="KW-1185">Reference proteome</keyword>
<accession>A0A9P8UVH2</accession>
<evidence type="ECO:0000313" key="3">
    <source>
        <dbReference type="EMBL" id="KAH6658805.1"/>
    </source>
</evidence>
<evidence type="ECO:0000313" key="5">
    <source>
        <dbReference type="EMBL" id="KAH6658836.1"/>
    </source>
</evidence>
<evidence type="ECO:0000313" key="4">
    <source>
        <dbReference type="EMBL" id="KAH6658821.1"/>
    </source>
</evidence>
<gene>
    <name evidence="2" type="ORF">F5X68DRAFT_145818</name>
    <name evidence="4" type="ORF">F5X68DRAFT_145838</name>
    <name evidence="3" type="ORF">F5X68DRAFT_145852</name>
    <name evidence="5" type="ORF">F5X68DRAFT_145856</name>
</gene>
<dbReference type="AlphaFoldDB" id="A0A9P8UVH2"/>
<keyword evidence="1" id="KW-0732">Signal</keyword>
<organism evidence="4 6">
    <name type="scientific">Plectosphaerella plurivora</name>
    <dbReference type="NCBI Taxonomy" id="936078"/>
    <lineage>
        <taxon>Eukaryota</taxon>
        <taxon>Fungi</taxon>
        <taxon>Dikarya</taxon>
        <taxon>Ascomycota</taxon>
        <taxon>Pezizomycotina</taxon>
        <taxon>Sordariomycetes</taxon>
        <taxon>Hypocreomycetidae</taxon>
        <taxon>Glomerellales</taxon>
        <taxon>Plectosphaerellaceae</taxon>
        <taxon>Plectosphaerella</taxon>
    </lineage>
</organism>
<evidence type="ECO:0000313" key="6">
    <source>
        <dbReference type="Proteomes" id="UP000770015"/>
    </source>
</evidence>
<feature type="non-terminal residue" evidence="4">
    <location>
        <position position="1"/>
    </location>
</feature>